<feature type="domain" description="WSC" evidence="9">
    <location>
        <begin position="71"/>
        <end position="162"/>
    </location>
</feature>
<dbReference type="InterPro" id="IPR051836">
    <property type="entry name" value="Kremen_rcpt"/>
</dbReference>
<keyword evidence="5 8" id="KW-0472">Membrane</keyword>
<accession>A0A9Q1BV03</accession>
<evidence type="ECO:0000256" key="8">
    <source>
        <dbReference type="SAM" id="Phobius"/>
    </source>
</evidence>
<dbReference type="OrthoDB" id="6591034at2759"/>
<dbReference type="AlphaFoldDB" id="A0A9Q1BV03"/>
<dbReference type="Pfam" id="PF01822">
    <property type="entry name" value="WSC"/>
    <property type="match status" value="2"/>
</dbReference>
<comment type="caution">
    <text evidence="10">The sequence shown here is derived from an EMBL/GenBank/DDBJ whole genome shotgun (WGS) entry which is preliminary data.</text>
</comment>
<name>A0A9Q1BV03_HOLLE</name>
<evidence type="ECO:0000256" key="6">
    <source>
        <dbReference type="ARBA" id="ARBA00023180"/>
    </source>
</evidence>
<dbReference type="Proteomes" id="UP001152320">
    <property type="component" value="Chromosome 11"/>
</dbReference>
<evidence type="ECO:0000256" key="4">
    <source>
        <dbReference type="ARBA" id="ARBA00022989"/>
    </source>
</evidence>
<evidence type="ECO:0000256" key="1">
    <source>
        <dbReference type="ARBA" id="ARBA00004167"/>
    </source>
</evidence>
<keyword evidence="11" id="KW-1185">Reference proteome</keyword>
<proteinExistence type="predicted"/>
<evidence type="ECO:0000256" key="3">
    <source>
        <dbReference type="ARBA" id="ARBA00022729"/>
    </source>
</evidence>
<gene>
    <name evidence="10" type="ORF">HOLleu_23306</name>
</gene>
<dbReference type="PANTHER" id="PTHR24269">
    <property type="entry name" value="KREMEN PROTEIN"/>
    <property type="match status" value="1"/>
</dbReference>
<protein>
    <recommendedName>
        <fullName evidence="9">WSC domain-containing protein</fullName>
    </recommendedName>
</protein>
<dbReference type="PROSITE" id="PS51212">
    <property type="entry name" value="WSC"/>
    <property type="match status" value="2"/>
</dbReference>
<feature type="transmembrane region" description="Helical" evidence="8">
    <location>
        <begin position="302"/>
        <end position="322"/>
    </location>
</feature>
<reference evidence="10" key="1">
    <citation type="submission" date="2021-10" db="EMBL/GenBank/DDBJ databases">
        <title>Tropical sea cucumber genome reveals ecological adaptation and Cuvierian tubules defense mechanism.</title>
        <authorList>
            <person name="Chen T."/>
        </authorList>
    </citation>
    <scope>NUCLEOTIDE SEQUENCE</scope>
    <source>
        <strain evidence="10">Nanhai2018</strain>
        <tissue evidence="10">Muscle</tissue>
    </source>
</reference>
<dbReference type="PANTHER" id="PTHR24269:SF16">
    <property type="entry name" value="PROTEIN SLG1"/>
    <property type="match status" value="1"/>
</dbReference>
<sequence>MTVSFCSHLCSVDNYTIFGLQYGSYCYCGTPDSQYERFGGVLDYHCNTPCDGAPSCGHNDLITFYKINGFNYTYSGCFFYTTNGNFYFGGLVPNLDLEVCVQRCHISYEYAALTQGNKCYCSDRLPQKSLKESDSECLTKGLKCRGGEKCGGSGAIAIWTSLTNLENTGTTYAGCFNEVIDFNFKGNRNFTDCKQHCKKNYPYFGMSSETQCYCVQYLPHINVKNIKTSKLLYSPGNQTFYLRILCNTSETGFIAVWEYTKENLNDISYPNKSKSFHENETNDAKTDEDVSKEGKYKLPVSFIPITILATACMLSCIVGFLLRAFLCRITVSPNGQQPQTRGTSTELVIEIFKRSSEGDDESRPETPKIKSYSKRIYKSFRRSRSFSNASITYDVRNSGFTKIQMGSFKPETKQKSRGSKPSLSYAVVQ</sequence>
<dbReference type="InterPro" id="IPR002889">
    <property type="entry name" value="WSC_carb-bd"/>
</dbReference>
<dbReference type="SMART" id="SM00321">
    <property type="entry name" value="WSC"/>
    <property type="match status" value="1"/>
</dbReference>
<dbReference type="EMBL" id="JAIZAY010000011">
    <property type="protein sequence ID" value="KAJ8033155.1"/>
    <property type="molecule type" value="Genomic_DNA"/>
</dbReference>
<evidence type="ECO:0000256" key="7">
    <source>
        <dbReference type="SAM" id="MobiDB-lite"/>
    </source>
</evidence>
<keyword evidence="6" id="KW-0325">Glycoprotein</keyword>
<keyword evidence="4 8" id="KW-1133">Transmembrane helix</keyword>
<evidence type="ECO:0000256" key="2">
    <source>
        <dbReference type="ARBA" id="ARBA00022692"/>
    </source>
</evidence>
<evidence type="ECO:0000313" key="11">
    <source>
        <dbReference type="Proteomes" id="UP001152320"/>
    </source>
</evidence>
<evidence type="ECO:0000259" key="9">
    <source>
        <dbReference type="PROSITE" id="PS51212"/>
    </source>
</evidence>
<keyword evidence="2 8" id="KW-0812">Transmembrane</keyword>
<keyword evidence="3" id="KW-0732">Signal</keyword>
<feature type="domain" description="WSC" evidence="9">
    <location>
        <begin position="1"/>
        <end position="68"/>
    </location>
</feature>
<feature type="region of interest" description="Disordered" evidence="7">
    <location>
        <begin position="406"/>
        <end position="429"/>
    </location>
</feature>
<evidence type="ECO:0000313" key="10">
    <source>
        <dbReference type="EMBL" id="KAJ8033155.1"/>
    </source>
</evidence>
<organism evidence="10 11">
    <name type="scientific">Holothuria leucospilota</name>
    <name type="common">Black long sea cucumber</name>
    <name type="synonym">Mertensiothuria leucospilota</name>
    <dbReference type="NCBI Taxonomy" id="206669"/>
    <lineage>
        <taxon>Eukaryota</taxon>
        <taxon>Metazoa</taxon>
        <taxon>Echinodermata</taxon>
        <taxon>Eleutherozoa</taxon>
        <taxon>Echinozoa</taxon>
        <taxon>Holothuroidea</taxon>
        <taxon>Aspidochirotacea</taxon>
        <taxon>Aspidochirotida</taxon>
        <taxon>Holothuriidae</taxon>
        <taxon>Holothuria</taxon>
    </lineage>
</organism>
<dbReference type="GO" id="GO:0005886">
    <property type="term" value="C:plasma membrane"/>
    <property type="evidence" value="ECO:0007669"/>
    <property type="project" value="TreeGrafter"/>
</dbReference>
<comment type="subcellular location">
    <subcellularLocation>
        <location evidence="1">Membrane</location>
        <topology evidence="1">Single-pass membrane protein</topology>
    </subcellularLocation>
</comment>
<evidence type="ECO:0000256" key="5">
    <source>
        <dbReference type="ARBA" id="ARBA00023136"/>
    </source>
</evidence>